<sequence length="159" mass="17317">MLSDMSELAAAVDDPATTHEDSDVAEAVYALMTELVRQMPRDMSLTSVATLATLNRTGPRRITDLALSEGVAQPSMTALVSTLERSGHVRRGSDPNDRRASLVTLTDRGREYVLHRRATGADSVASVLDDLSRSERDALAAAVPAMRRLRDLKAQQRET</sequence>
<dbReference type="InterPro" id="IPR036388">
    <property type="entry name" value="WH-like_DNA-bd_sf"/>
</dbReference>
<keyword evidence="4" id="KW-1185">Reference proteome</keyword>
<dbReference type="Gene3D" id="1.10.10.10">
    <property type="entry name" value="Winged helix-like DNA-binding domain superfamily/Winged helix DNA-binding domain"/>
    <property type="match status" value="1"/>
</dbReference>
<gene>
    <name evidence="3" type="ORF">GCM10007298_33770</name>
</gene>
<dbReference type="PANTHER" id="PTHR39515:SF2">
    <property type="entry name" value="HTH-TYPE TRANSCRIPTIONAL REGULATOR RV0880"/>
    <property type="match status" value="1"/>
</dbReference>
<evidence type="ECO:0000313" key="4">
    <source>
        <dbReference type="Proteomes" id="UP000632454"/>
    </source>
</evidence>
<proteinExistence type="predicted"/>
<accession>A0ABQ1V206</accession>
<comment type="caution">
    <text evidence="3">The sequence shown here is derived from an EMBL/GenBank/DDBJ whole genome shotgun (WGS) entry which is preliminary data.</text>
</comment>
<dbReference type="SUPFAM" id="SSF46785">
    <property type="entry name" value="Winged helix' DNA-binding domain"/>
    <property type="match status" value="1"/>
</dbReference>
<dbReference type="InterPro" id="IPR052526">
    <property type="entry name" value="HTH-type_Bedaq_tolerance"/>
</dbReference>
<reference evidence="4" key="1">
    <citation type="journal article" date="2019" name="Int. J. Syst. Evol. Microbiol.">
        <title>The Global Catalogue of Microorganisms (GCM) 10K type strain sequencing project: providing services to taxonomists for standard genome sequencing and annotation.</title>
        <authorList>
            <consortium name="The Broad Institute Genomics Platform"/>
            <consortium name="The Broad Institute Genome Sequencing Center for Infectious Disease"/>
            <person name="Wu L."/>
            <person name="Ma J."/>
        </authorList>
    </citation>
    <scope>NUCLEOTIDE SEQUENCE [LARGE SCALE GENOMIC DNA]</scope>
    <source>
        <strain evidence="4">CCM 7855</strain>
    </source>
</reference>
<organism evidence="3 4">
    <name type="scientific">Williamsia phyllosphaerae</name>
    <dbReference type="NCBI Taxonomy" id="885042"/>
    <lineage>
        <taxon>Bacteria</taxon>
        <taxon>Bacillati</taxon>
        <taxon>Actinomycetota</taxon>
        <taxon>Actinomycetes</taxon>
        <taxon>Mycobacteriales</taxon>
        <taxon>Nocardiaceae</taxon>
        <taxon>Williamsia</taxon>
    </lineage>
</organism>
<evidence type="ECO:0000259" key="2">
    <source>
        <dbReference type="PROSITE" id="PS50995"/>
    </source>
</evidence>
<name>A0ABQ1V206_9NOCA</name>
<dbReference type="Pfam" id="PF01047">
    <property type="entry name" value="MarR"/>
    <property type="match status" value="1"/>
</dbReference>
<dbReference type="SMART" id="SM00347">
    <property type="entry name" value="HTH_MARR"/>
    <property type="match status" value="1"/>
</dbReference>
<dbReference type="PRINTS" id="PR00598">
    <property type="entry name" value="HTHMARR"/>
</dbReference>
<dbReference type="EMBL" id="BMCS01000002">
    <property type="protein sequence ID" value="GGF35211.1"/>
    <property type="molecule type" value="Genomic_DNA"/>
</dbReference>
<dbReference type="PANTHER" id="PTHR39515">
    <property type="entry name" value="CONSERVED PROTEIN"/>
    <property type="match status" value="1"/>
</dbReference>
<evidence type="ECO:0000256" key="1">
    <source>
        <dbReference type="SAM" id="MobiDB-lite"/>
    </source>
</evidence>
<dbReference type="PROSITE" id="PS50995">
    <property type="entry name" value="HTH_MARR_2"/>
    <property type="match status" value="1"/>
</dbReference>
<evidence type="ECO:0000313" key="3">
    <source>
        <dbReference type="EMBL" id="GGF35211.1"/>
    </source>
</evidence>
<dbReference type="Proteomes" id="UP000632454">
    <property type="component" value="Unassembled WGS sequence"/>
</dbReference>
<feature type="region of interest" description="Disordered" evidence="1">
    <location>
        <begin position="1"/>
        <end position="20"/>
    </location>
</feature>
<protein>
    <recommendedName>
        <fullName evidence="2">HTH marR-type domain-containing protein</fullName>
    </recommendedName>
</protein>
<dbReference type="InterPro" id="IPR036390">
    <property type="entry name" value="WH_DNA-bd_sf"/>
</dbReference>
<dbReference type="InterPro" id="IPR000835">
    <property type="entry name" value="HTH_MarR-typ"/>
</dbReference>
<feature type="domain" description="HTH marR-type" evidence="2">
    <location>
        <begin position="1"/>
        <end position="148"/>
    </location>
</feature>